<comment type="caution">
    <text evidence="1">The sequence shown here is derived from an EMBL/GenBank/DDBJ whole genome shotgun (WGS) entry which is preliminary data.</text>
</comment>
<sequence length="88" mass="10489">MAESAFEGTVLEGRERRYTVLNEKDLERYVNEEKREEFRQILNEALGEIEDGRLCDDKKAYNSYIVINTDESYINEIIEVMKRHGHFK</sequence>
<protein>
    <submittedName>
        <fullName evidence="1">Uncharacterized protein</fullName>
    </submittedName>
</protein>
<evidence type="ECO:0000313" key="1">
    <source>
        <dbReference type="EMBL" id="PER40830.1"/>
    </source>
</evidence>
<dbReference type="RefSeq" id="WP_098223131.1">
    <property type="nucleotide sequence ID" value="NZ_NTVJ01000115.1"/>
</dbReference>
<dbReference type="Proteomes" id="UP000219897">
    <property type="component" value="Unassembled WGS sequence"/>
</dbReference>
<dbReference type="EMBL" id="NTYF01000210">
    <property type="protein sequence ID" value="PER40830.1"/>
    <property type="molecule type" value="Genomic_DNA"/>
</dbReference>
<organism evidence="1 2">
    <name type="scientific">Bacillus thuringiensis</name>
    <dbReference type="NCBI Taxonomy" id="1428"/>
    <lineage>
        <taxon>Bacteria</taxon>
        <taxon>Bacillati</taxon>
        <taxon>Bacillota</taxon>
        <taxon>Bacilli</taxon>
        <taxon>Bacillales</taxon>
        <taxon>Bacillaceae</taxon>
        <taxon>Bacillus</taxon>
        <taxon>Bacillus cereus group</taxon>
    </lineage>
</organism>
<accession>A0ABD6S2X9</accession>
<reference evidence="1 2" key="1">
    <citation type="submission" date="2017-09" db="EMBL/GenBank/DDBJ databases">
        <title>Large-scale bioinformatics analysis of Bacillus genomes uncovers conserved roles of natural products in bacterial physiology.</title>
        <authorList>
            <consortium name="Agbiome Team Llc"/>
            <person name="Bleich R.M."/>
            <person name="Kirk G.J."/>
            <person name="Santa Maria K.C."/>
            <person name="Allen S.E."/>
            <person name="Farag S."/>
            <person name="Shank E.A."/>
            <person name="Bowers A."/>
        </authorList>
    </citation>
    <scope>NUCLEOTIDE SEQUENCE [LARGE SCALE GENOMIC DNA]</scope>
    <source>
        <strain evidence="1 2">AFS005140</strain>
    </source>
</reference>
<proteinExistence type="predicted"/>
<evidence type="ECO:0000313" key="2">
    <source>
        <dbReference type="Proteomes" id="UP000219897"/>
    </source>
</evidence>
<dbReference type="AlphaFoldDB" id="A0ABD6S2X9"/>
<name>A0ABD6S2X9_BACTU</name>
<gene>
    <name evidence="1" type="ORF">CN495_33370</name>
</gene>